<keyword evidence="5" id="KW-1185">Reference proteome</keyword>
<evidence type="ECO:0000256" key="1">
    <source>
        <dbReference type="ARBA" id="ARBA00022603"/>
    </source>
</evidence>
<name>A0A1G6K7G0_9ACTN</name>
<dbReference type="GO" id="GO:0008168">
    <property type="term" value="F:methyltransferase activity"/>
    <property type="evidence" value="ECO:0007669"/>
    <property type="project" value="UniProtKB-KW"/>
</dbReference>
<dbReference type="EMBL" id="FMZL01000007">
    <property type="protein sequence ID" value="SDC26979.1"/>
    <property type="molecule type" value="Genomic_DNA"/>
</dbReference>
<dbReference type="Gene3D" id="3.20.20.330">
    <property type="entry name" value="Homocysteine-binding-like domain"/>
    <property type="match status" value="1"/>
</dbReference>
<dbReference type="Proteomes" id="UP000198528">
    <property type="component" value="Unassembled WGS sequence"/>
</dbReference>
<gene>
    <name evidence="4" type="ORF">SAMN04487824_1073</name>
</gene>
<dbReference type="AlphaFoldDB" id="A0A1G6K7G0"/>
<dbReference type="InterPro" id="IPR003726">
    <property type="entry name" value="HCY_dom"/>
</dbReference>
<organism evidence="4 5">
    <name type="scientific">Parafannyhessea umbonata</name>
    <dbReference type="NCBI Taxonomy" id="604330"/>
    <lineage>
        <taxon>Bacteria</taxon>
        <taxon>Bacillati</taxon>
        <taxon>Actinomycetota</taxon>
        <taxon>Coriobacteriia</taxon>
        <taxon>Coriobacteriales</taxon>
        <taxon>Atopobiaceae</taxon>
        <taxon>Parafannyhessea</taxon>
    </lineage>
</organism>
<keyword evidence="1 4" id="KW-0489">Methyltransferase</keyword>
<evidence type="ECO:0000313" key="5">
    <source>
        <dbReference type="Proteomes" id="UP000198528"/>
    </source>
</evidence>
<dbReference type="RefSeq" id="WP_090845983.1">
    <property type="nucleotide sequence ID" value="NZ_FMZL01000007.1"/>
</dbReference>
<evidence type="ECO:0000256" key="2">
    <source>
        <dbReference type="ARBA" id="ARBA00022679"/>
    </source>
</evidence>
<proteinExistence type="predicted"/>
<feature type="domain" description="Hcy-binding" evidence="3">
    <location>
        <begin position="44"/>
        <end position="248"/>
    </location>
</feature>
<sequence length="333" mass="33925">MPGNAGRAWPSCPVWLDPVDAEDGELLKSAELGRALTGSAARPLVISGDMGPLLRRQPFSDGVPEAEWNIDDDALMGQLHALYRAAGAECALTHTAGCASVQLEGDLREVADQVNEQAVREARSCGPRFVMGLVAQRGTALDGDALDSLMLQAATLKEAGVHGMMTCADDLASACALVRAVKKVWGGPLVATVPFAAASDALGAGPATPDGRAPDEAFAALAAEGAHAVGAELRTGDVASFSPALSRAAEKSGRSLVVRLVPDAYEPPVDVVGLAGISAGVVRDAGDVARDRVVAAAVRKLVADGVRAVWCGGDRPLADTAAVVAQLDAAGAR</sequence>
<keyword evidence="2 4" id="KW-0808">Transferase</keyword>
<dbReference type="STRING" id="604330.SAMN04489857_2051"/>
<dbReference type="SUPFAM" id="SSF82282">
    <property type="entry name" value="Homocysteine S-methyltransferase"/>
    <property type="match status" value="1"/>
</dbReference>
<evidence type="ECO:0000259" key="3">
    <source>
        <dbReference type="Pfam" id="PF02574"/>
    </source>
</evidence>
<accession>A0A1G6K7G0</accession>
<protein>
    <submittedName>
        <fullName evidence="4">Methionine synthase I (Cobalamin-dependent), methyltransferase domain</fullName>
    </submittedName>
</protein>
<dbReference type="GO" id="GO:0032259">
    <property type="term" value="P:methylation"/>
    <property type="evidence" value="ECO:0007669"/>
    <property type="project" value="UniProtKB-KW"/>
</dbReference>
<dbReference type="InterPro" id="IPR036589">
    <property type="entry name" value="HCY_dom_sf"/>
</dbReference>
<dbReference type="Pfam" id="PF02574">
    <property type="entry name" value="S-methyl_trans"/>
    <property type="match status" value="1"/>
</dbReference>
<evidence type="ECO:0000313" key="4">
    <source>
        <dbReference type="EMBL" id="SDC26979.1"/>
    </source>
</evidence>
<reference evidence="5" key="1">
    <citation type="submission" date="2016-10" db="EMBL/GenBank/DDBJ databases">
        <authorList>
            <person name="Varghese N."/>
            <person name="Submissions S."/>
        </authorList>
    </citation>
    <scope>NUCLEOTIDE SEQUENCE [LARGE SCALE GENOMIC DNA]</scope>
    <source>
        <strain evidence="5">DSM 22619</strain>
    </source>
</reference>